<protein>
    <submittedName>
        <fullName evidence="2">Alcohol dehydrogenase</fullName>
    </submittedName>
</protein>
<evidence type="ECO:0000313" key="3">
    <source>
        <dbReference type="Proteomes" id="UP000023541"/>
    </source>
</evidence>
<dbReference type="InterPro" id="IPR002364">
    <property type="entry name" value="Quin_OxRdtase/zeta-crystal_CS"/>
</dbReference>
<dbReference type="PANTHER" id="PTHR44013:SF1">
    <property type="entry name" value="ZINC-TYPE ALCOHOL DEHYDROGENASE-LIKE PROTEIN C16A3.02C"/>
    <property type="match status" value="1"/>
</dbReference>
<proteinExistence type="predicted"/>
<dbReference type="SMART" id="SM00829">
    <property type="entry name" value="PKS_ER"/>
    <property type="match status" value="1"/>
</dbReference>
<dbReference type="Gene3D" id="3.90.180.10">
    <property type="entry name" value="Medium-chain alcohol dehydrogenases, catalytic domain"/>
    <property type="match status" value="1"/>
</dbReference>
<dbReference type="Pfam" id="PF13602">
    <property type="entry name" value="ADH_zinc_N_2"/>
    <property type="match status" value="1"/>
</dbReference>
<sequence length="322" mass="35677">MKALMYHNYGSSDVLTLKEIPVPTPRENEVLIKIRATSINSSDWELLRGKPLFARIWGLLKPKYHILGSDIAGQVVSIGKDVSKFRPGDAVFADIFDQWGGFAEYVCVHEDQLLPKPEHMTFEEVSAIPQAGVVALQALRYNGEITPGQQVLINGAGGGAGTFAIQIAKSLGTEVTGVDSARKLDLMKSIGADHVIDYAKEDFTKNKQQYDLIFDVVGRRSIFDFKRIVKPKGAYVMAGGSMRRLLQILFYGPLISKTTSKKMGLLMHKQNKEDINHMLSLYDARKVVPVIDRSYPLSQGITAFQYFGEGLVLGKIIITPES</sequence>
<dbReference type="InterPro" id="IPR011032">
    <property type="entry name" value="GroES-like_sf"/>
</dbReference>
<dbReference type="AlphaFoldDB" id="A0A023C0Q4"/>
<keyword evidence="3" id="KW-1185">Reference proteome</keyword>
<dbReference type="SUPFAM" id="SSF51735">
    <property type="entry name" value="NAD(P)-binding Rossmann-fold domains"/>
    <property type="match status" value="1"/>
</dbReference>
<dbReference type="PANTHER" id="PTHR44013">
    <property type="entry name" value="ZINC-TYPE ALCOHOL DEHYDROGENASE-LIKE PROTEIN C16A3.02C"/>
    <property type="match status" value="1"/>
</dbReference>
<comment type="caution">
    <text evidence="2">The sequence shown here is derived from an EMBL/GenBank/DDBJ whole genome shotgun (WGS) entry which is preliminary data.</text>
</comment>
<feature type="domain" description="Enoyl reductase (ER)" evidence="1">
    <location>
        <begin position="10"/>
        <end position="318"/>
    </location>
</feature>
<dbReference type="Proteomes" id="UP000023541">
    <property type="component" value="Unassembled WGS sequence"/>
</dbReference>
<evidence type="ECO:0000313" key="2">
    <source>
        <dbReference type="EMBL" id="EZH75779.1"/>
    </source>
</evidence>
<dbReference type="InterPro" id="IPR036291">
    <property type="entry name" value="NAD(P)-bd_dom_sf"/>
</dbReference>
<dbReference type="GO" id="GO:0016491">
    <property type="term" value="F:oxidoreductase activity"/>
    <property type="evidence" value="ECO:0007669"/>
    <property type="project" value="InterPro"/>
</dbReference>
<dbReference type="InterPro" id="IPR020843">
    <property type="entry name" value="ER"/>
</dbReference>
<accession>A0A023C0Q4</accession>
<gene>
    <name evidence="2" type="ORF">ATO12_03050</name>
</gene>
<organism evidence="2 3">
    <name type="scientific">Aquimarina atlantica</name>
    <dbReference type="NCBI Taxonomy" id="1317122"/>
    <lineage>
        <taxon>Bacteria</taxon>
        <taxon>Pseudomonadati</taxon>
        <taxon>Bacteroidota</taxon>
        <taxon>Flavobacteriia</taxon>
        <taxon>Flavobacteriales</taxon>
        <taxon>Flavobacteriaceae</taxon>
        <taxon>Aquimarina</taxon>
    </lineage>
</organism>
<dbReference type="PROSITE" id="PS01162">
    <property type="entry name" value="QOR_ZETA_CRYSTAL"/>
    <property type="match status" value="1"/>
</dbReference>
<name>A0A023C0Q4_9FLAO</name>
<dbReference type="InterPro" id="IPR052733">
    <property type="entry name" value="Chloroplast_QOR"/>
</dbReference>
<dbReference type="InterPro" id="IPR013154">
    <property type="entry name" value="ADH-like_N"/>
</dbReference>
<dbReference type="CDD" id="cd08267">
    <property type="entry name" value="MDR1"/>
    <property type="match status" value="1"/>
</dbReference>
<reference evidence="2 3" key="1">
    <citation type="submission" date="2014-04" db="EMBL/GenBank/DDBJ databases">
        <title>Aquimarina sp. 22II-S11-z7 Genome Sequencing.</title>
        <authorList>
            <person name="Lai Q."/>
        </authorList>
    </citation>
    <scope>NUCLEOTIDE SEQUENCE [LARGE SCALE GENOMIC DNA]</scope>
    <source>
        <strain evidence="2 3">22II-S11-z7</strain>
    </source>
</reference>
<dbReference type="eggNOG" id="COG0604">
    <property type="taxonomic scope" value="Bacteria"/>
</dbReference>
<dbReference type="Pfam" id="PF08240">
    <property type="entry name" value="ADH_N"/>
    <property type="match status" value="1"/>
</dbReference>
<dbReference type="SUPFAM" id="SSF50129">
    <property type="entry name" value="GroES-like"/>
    <property type="match status" value="1"/>
</dbReference>
<dbReference type="Gene3D" id="3.40.50.720">
    <property type="entry name" value="NAD(P)-binding Rossmann-like Domain"/>
    <property type="match status" value="1"/>
</dbReference>
<evidence type="ECO:0000259" key="1">
    <source>
        <dbReference type="SMART" id="SM00829"/>
    </source>
</evidence>
<dbReference type="OrthoDB" id="9787435at2"/>
<dbReference type="STRING" id="1317122.ATO12_03050"/>
<dbReference type="GO" id="GO:0008270">
    <property type="term" value="F:zinc ion binding"/>
    <property type="evidence" value="ECO:0007669"/>
    <property type="project" value="InterPro"/>
</dbReference>
<dbReference type="EMBL" id="AQRA01000001">
    <property type="protein sequence ID" value="EZH75779.1"/>
    <property type="molecule type" value="Genomic_DNA"/>
</dbReference>